<accession>A0A165X7B7</accession>
<dbReference type="Proteomes" id="UP000076532">
    <property type="component" value="Unassembled WGS sequence"/>
</dbReference>
<sequence length="278" mass="30506">MDHGILRTVRYRILRALLRLACEFGLVALDRDMGRVMPVQLADCRNYVKTLHRMHIHVPELILLPDTALATDRDVSSTKSSIYWNVGIGIECINQLTSARVPSLLPPTNNTSFLQFVRSSSTPDTRFAAHSLLIRGEHDDDRPRDHVQPRARGEHGVQEEHALMSTIGHTFTAMSAGVNILAPITVVAAIDARLDVVERNLGLSSCGGPRHIIGSITKLVKLEDRFKEVHEGPDMDFDKLVASKLAASNTRPPSLPCTASCTTRPSLRALRAAGEGAD</sequence>
<dbReference type="AlphaFoldDB" id="A0A165X7B7"/>
<dbReference type="STRING" id="436010.A0A165X7B7"/>
<evidence type="ECO:0000313" key="2">
    <source>
        <dbReference type="EMBL" id="KZP08277.1"/>
    </source>
</evidence>
<gene>
    <name evidence="2" type="ORF">FIBSPDRAFT_964903</name>
</gene>
<dbReference type="OrthoDB" id="3302484at2759"/>
<protein>
    <submittedName>
        <fullName evidence="2">Uncharacterized protein</fullName>
    </submittedName>
</protein>
<keyword evidence="3" id="KW-1185">Reference proteome</keyword>
<evidence type="ECO:0000313" key="3">
    <source>
        <dbReference type="Proteomes" id="UP000076532"/>
    </source>
</evidence>
<proteinExistence type="predicted"/>
<name>A0A165X7B7_9AGAM</name>
<evidence type="ECO:0000256" key="1">
    <source>
        <dbReference type="SAM" id="MobiDB-lite"/>
    </source>
</evidence>
<reference evidence="2 3" key="1">
    <citation type="journal article" date="2016" name="Mol. Biol. Evol.">
        <title>Comparative Genomics of Early-Diverging Mushroom-Forming Fungi Provides Insights into the Origins of Lignocellulose Decay Capabilities.</title>
        <authorList>
            <person name="Nagy L.G."/>
            <person name="Riley R."/>
            <person name="Tritt A."/>
            <person name="Adam C."/>
            <person name="Daum C."/>
            <person name="Floudas D."/>
            <person name="Sun H."/>
            <person name="Yadav J.S."/>
            <person name="Pangilinan J."/>
            <person name="Larsson K.H."/>
            <person name="Matsuura K."/>
            <person name="Barry K."/>
            <person name="Labutti K."/>
            <person name="Kuo R."/>
            <person name="Ohm R.A."/>
            <person name="Bhattacharya S.S."/>
            <person name="Shirouzu T."/>
            <person name="Yoshinaga Y."/>
            <person name="Martin F.M."/>
            <person name="Grigoriev I.V."/>
            <person name="Hibbett D.S."/>
        </authorList>
    </citation>
    <scope>NUCLEOTIDE SEQUENCE [LARGE SCALE GENOMIC DNA]</scope>
    <source>
        <strain evidence="2 3">CBS 109695</strain>
    </source>
</reference>
<organism evidence="2 3">
    <name type="scientific">Athelia psychrophila</name>
    <dbReference type="NCBI Taxonomy" id="1759441"/>
    <lineage>
        <taxon>Eukaryota</taxon>
        <taxon>Fungi</taxon>
        <taxon>Dikarya</taxon>
        <taxon>Basidiomycota</taxon>
        <taxon>Agaricomycotina</taxon>
        <taxon>Agaricomycetes</taxon>
        <taxon>Agaricomycetidae</taxon>
        <taxon>Atheliales</taxon>
        <taxon>Atheliaceae</taxon>
        <taxon>Athelia</taxon>
    </lineage>
</organism>
<dbReference type="EMBL" id="KV417725">
    <property type="protein sequence ID" value="KZP08277.1"/>
    <property type="molecule type" value="Genomic_DNA"/>
</dbReference>
<feature type="region of interest" description="Disordered" evidence="1">
    <location>
        <begin position="138"/>
        <end position="157"/>
    </location>
</feature>